<proteinExistence type="predicted"/>
<dbReference type="InterPro" id="IPR032387">
    <property type="entry name" value="ACAS_N"/>
</dbReference>
<sequence>MPDTVHPITDGTPEKAGNTAPDAVYPIKPDQHTYCDEALYEALYRRSVEDPEGFWAEQAGRLEWMRFPQTIKSTDFGGDVDIRWFEDGVLNA</sequence>
<feature type="region of interest" description="Disordered" evidence="1">
    <location>
        <begin position="1"/>
        <end position="24"/>
    </location>
</feature>
<reference evidence="3 4" key="1">
    <citation type="submission" date="2018-10" db="EMBL/GenBank/DDBJ databases">
        <title>Genomic Encyclopedia of Archaeal and Bacterial Type Strains, Phase II (KMG-II): from individual species to whole genera.</title>
        <authorList>
            <person name="Goeker M."/>
        </authorList>
    </citation>
    <scope>NUCLEOTIDE SEQUENCE [LARGE SCALE GENOMIC DNA]</scope>
    <source>
        <strain evidence="3 4">DSM 25217</strain>
    </source>
</reference>
<feature type="non-terminal residue" evidence="3">
    <location>
        <position position="92"/>
    </location>
</feature>
<accession>A0A3M0CUD5</accession>
<organism evidence="3 4">
    <name type="scientific">Eilatimonas milleporae</name>
    <dbReference type="NCBI Taxonomy" id="911205"/>
    <lineage>
        <taxon>Bacteria</taxon>
        <taxon>Pseudomonadati</taxon>
        <taxon>Pseudomonadota</taxon>
        <taxon>Alphaproteobacteria</taxon>
        <taxon>Kordiimonadales</taxon>
        <taxon>Kordiimonadaceae</taxon>
        <taxon>Eilatimonas</taxon>
    </lineage>
</organism>
<protein>
    <submittedName>
        <fullName evidence="3">Acetyl-CoA synthetase-like protein</fullName>
    </submittedName>
</protein>
<evidence type="ECO:0000313" key="4">
    <source>
        <dbReference type="Proteomes" id="UP000271227"/>
    </source>
</evidence>
<evidence type="ECO:0000256" key="1">
    <source>
        <dbReference type="SAM" id="MobiDB-lite"/>
    </source>
</evidence>
<gene>
    <name evidence="3" type="ORF">BXY39_0001</name>
</gene>
<dbReference type="Pfam" id="PF16177">
    <property type="entry name" value="ACAS_N"/>
    <property type="match status" value="1"/>
</dbReference>
<keyword evidence="4" id="KW-1185">Reference proteome</keyword>
<dbReference type="Gene3D" id="3.40.50.12780">
    <property type="entry name" value="N-terminal domain of ligase-like"/>
    <property type="match status" value="1"/>
</dbReference>
<name>A0A3M0CUD5_9PROT</name>
<comment type="caution">
    <text evidence="3">The sequence shown here is derived from an EMBL/GenBank/DDBJ whole genome shotgun (WGS) entry which is preliminary data.</text>
</comment>
<dbReference type="Proteomes" id="UP000271227">
    <property type="component" value="Unassembled WGS sequence"/>
</dbReference>
<dbReference type="InterPro" id="IPR042099">
    <property type="entry name" value="ANL_N_sf"/>
</dbReference>
<evidence type="ECO:0000313" key="3">
    <source>
        <dbReference type="EMBL" id="RMB13011.1"/>
    </source>
</evidence>
<dbReference type="RefSeq" id="WP_211332014.1">
    <property type="nucleotide sequence ID" value="NZ_REFR01000001.1"/>
</dbReference>
<dbReference type="EMBL" id="REFR01000001">
    <property type="protein sequence ID" value="RMB13011.1"/>
    <property type="molecule type" value="Genomic_DNA"/>
</dbReference>
<feature type="domain" description="Acetyl-coenzyme A synthetase N-terminal" evidence="2">
    <location>
        <begin position="40"/>
        <end position="92"/>
    </location>
</feature>
<evidence type="ECO:0000259" key="2">
    <source>
        <dbReference type="Pfam" id="PF16177"/>
    </source>
</evidence>
<dbReference type="InParanoid" id="A0A3M0CUD5"/>
<dbReference type="AlphaFoldDB" id="A0A3M0CUD5"/>